<dbReference type="Proteomes" id="UP000296049">
    <property type="component" value="Unassembled WGS sequence"/>
</dbReference>
<evidence type="ECO:0000256" key="2">
    <source>
        <dbReference type="ARBA" id="ARBA00022737"/>
    </source>
</evidence>
<organism evidence="6 7">
    <name type="scientific">Anas platyrhynchos</name>
    <name type="common">Mallard</name>
    <name type="synonym">Anas boschas</name>
    <dbReference type="NCBI Taxonomy" id="8839"/>
    <lineage>
        <taxon>Eukaryota</taxon>
        <taxon>Metazoa</taxon>
        <taxon>Chordata</taxon>
        <taxon>Craniata</taxon>
        <taxon>Vertebrata</taxon>
        <taxon>Euteleostomi</taxon>
        <taxon>Archelosauria</taxon>
        <taxon>Archosauria</taxon>
        <taxon>Dinosauria</taxon>
        <taxon>Saurischia</taxon>
        <taxon>Theropoda</taxon>
        <taxon>Coelurosauria</taxon>
        <taxon>Aves</taxon>
        <taxon>Neognathae</taxon>
        <taxon>Galloanserae</taxon>
        <taxon>Anseriformes</taxon>
        <taxon>Anatidae</taxon>
        <taxon>Anatinae</taxon>
        <taxon>Anas</taxon>
    </lineage>
</organism>
<evidence type="ECO:0000256" key="1">
    <source>
        <dbReference type="ARBA" id="ARBA00022729"/>
    </source>
</evidence>
<dbReference type="EMBL" id="KB815571">
    <property type="protein sequence ID" value="EOA92759.1"/>
    <property type="molecule type" value="Genomic_DNA"/>
</dbReference>
<keyword evidence="7" id="KW-1185">Reference proteome</keyword>
<reference evidence="7" key="1">
    <citation type="journal article" date="2013" name="Nat. Genet.">
        <title>The duck genome and transcriptome provide insight into an avian influenza virus reservoir species.</title>
        <authorList>
            <person name="Huang Y."/>
            <person name="Li Y."/>
            <person name="Burt D.W."/>
            <person name="Chen H."/>
            <person name="Zhang Y."/>
            <person name="Qian W."/>
            <person name="Kim H."/>
            <person name="Gan S."/>
            <person name="Zhao Y."/>
            <person name="Li J."/>
            <person name="Yi K."/>
            <person name="Feng H."/>
            <person name="Zhu P."/>
            <person name="Li B."/>
            <person name="Liu Q."/>
            <person name="Fairley S."/>
            <person name="Magor K.E."/>
            <person name="Du Z."/>
            <person name="Hu X."/>
            <person name="Goodman L."/>
            <person name="Tafer H."/>
            <person name="Vignal A."/>
            <person name="Lee T."/>
            <person name="Kim K.W."/>
            <person name="Sheng Z."/>
            <person name="An Y."/>
            <person name="Searle S."/>
            <person name="Herrero J."/>
            <person name="Groenen M.A."/>
            <person name="Crooijmans R.P."/>
            <person name="Faraut T."/>
            <person name="Cai Q."/>
            <person name="Webster R.G."/>
            <person name="Aldridge J.R."/>
            <person name="Warren W.C."/>
            <person name="Bartschat S."/>
            <person name="Kehr S."/>
            <person name="Marz M."/>
            <person name="Stadler P.F."/>
            <person name="Smith J."/>
            <person name="Kraus R.H."/>
            <person name="Zhao Y."/>
            <person name="Ren L."/>
            <person name="Fei J."/>
            <person name="Morisson M."/>
            <person name="Kaiser P."/>
            <person name="Griffin D.K."/>
            <person name="Rao M."/>
            <person name="Pitel F."/>
            <person name="Wang J."/>
            <person name="Li N."/>
        </authorList>
    </citation>
    <scope>NUCLEOTIDE SEQUENCE [LARGE SCALE GENOMIC DNA]</scope>
</reference>
<evidence type="ECO:0000256" key="4">
    <source>
        <dbReference type="PROSITE-ProRule" id="PRU00196"/>
    </source>
</evidence>
<dbReference type="InterPro" id="IPR036772">
    <property type="entry name" value="SRCR-like_dom_sf"/>
</dbReference>
<keyword evidence="2" id="KW-0677">Repeat</keyword>
<evidence type="ECO:0000313" key="6">
    <source>
        <dbReference type="EMBL" id="EOA92759.1"/>
    </source>
</evidence>
<feature type="disulfide bond" evidence="4">
    <location>
        <begin position="31"/>
        <end position="41"/>
    </location>
</feature>
<dbReference type="SMART" id="SM00202">
    <property type="entry name" value="SR"/>
    <property type="match status" value="1"/>
</dbReference>
<dbReference type="SUPFAM" id="SSF56487">
    <property type="entry name" value="SRCR-like"/>
    <property type="match status" value="2"/>
</dbReference>
<name>R0KUB1_ANAPL</name>
<dbReference type="GO" id="GO:0016020">
    <property type="term" value="C:membrane"/>
    <property type="evidence" value="ECO:0007669"/>
    <property type="project" value="InterPro"/>
</dbReference>
<dbReference type="Gene3D" id="3.10.250.10">
    <property type="entry name" value="SRCR-like domain"/>
    <property type="match status" value="2"/>
</dbReference>
<dbReference type="PANTHER" id="PTHR19331:SF487">
    <property type="entry name" value="SOLUBLE SCAVENGER RECEPTOR CYSTEINE-RICH DOMAIN-CONTAINING PROTEIN SSC5D"/>
    <property type="match status" value="1"/>
</dbReference>
<proteinExistence type="predicted"/>
<sequence>RQLGCGMAVSVPGKAHFGQGHAPIWLDEVNCTGTEGAITECRLEPWGEHNCNHNEDASVVCSVCSLHTCCSPLCMMPLQAAVLGRYLLIYPFPSLEPTELRLVNGPNRCAGRVEVLHHQQWGSVCDNHWDMEDA</sequence>
<dbReference type="AlphaFoldDB" id="R0KUB1"/>
<dbReference type="Pfam" id="PF00530">
    <property type="entry name" value="SRCR"/>
    <property type="match status" value="2"/>
</dbReference>
<comment type="caution">
    <text evidence="4">Lacks conserved residue(s) required for the propagation of feature annotation.</text>
</comment>
<protein>
    <submittedName>
        <fullName evidence="6">Deleted in malignant brain tumors 1 protein</fullName>
    </submittedName>
</protein>
<evidence type="ECO:0000256" key="3">
    <source>
        <dbReference type="ARBA" id="ARBA00023157"/>
    </source>
</evidence>
<dbReference type="FunFam" id="3.10.250.10:FF:000057">
    <property type="entry name" value="Uncharacterized protein"/>
    <property type="match status" value="1"/>
</dbReference>
<feature type="domain" description="SRCR" evidence="5">
    <location>
        <begin position="1"/>
        <end position="62"/>
    </location>
</feature>
<dbReference type="PROSITE" id="PS50287">
    <property type="entry name" value="SRCR_2"/>
    <property type="match status" value="2"/>
</dbReference>
<evidence type="ECO:0000313" key="7">
    <source>
        <dbReference type="Proteomes" id="UP000296049"/>
    </source>
</evidence>
<dbReference type="InterPro" id="IPR001190">
    <property type="entry name" value="SRCR"/>
</dbReference>
<keyword evidence="3 4" id="KW-1015">Disulfide bond</keyword>
<feature type="non-terminal residue" evidence="6">
    <location>
        <position position="134"/>
    </location>
</feature>
<gene>
    <name evidence="6" type="ORF">Anapl_18227</name>
</gene>
<evidence type="ECO:0000259" key="5">
    <source>
        <dbReference type="PROSITE" id="PS50287"/>
    </source>
</evidence>
<keyword evidence="1" id="KW-0732">Signal</keyword>
<feature type="domain" description="SRCR" evidence="5">
    <location>
        <begin position="100"/>
        <end position="134"/>
    </location>
</feature>
<feature type="non-terminal residue" evidence="6">
    <location>
        <position position="1"/>
    </location>
</feature>
<dbReference type="PANTHER" id="PTHR19331">
    <property type="entry name" value="SCAVENGER RECEPTOR DOMAIN-CONTAINING"/>
    <property type="match status" value="1"/>
</dbReference>
<dbReference type="PRINTS" id="PR00258">
    <property type="entry name" value="SPERACTRCPTR"/>
</dbReference>
<accession>R0KUB1</accession>